<protein>
    <submittedName>
        <fullName evidence="2">Uncharacterized protein</fullName>
    </submittedName>
</protein>
<keyword evidence="3" id="KW-1185">Reference proteome</keyword>
<evidence type="ECO:0000313" key="3">
    <source>
        <dbReference type="Proteomes" id="UP000016931"/>
    </source>
</evidence>
<gene>
    <name evidence="2" type="ORF">SEPMUDRAFT_115620</name>
</gene>
<organism evidence="2 3">
    <name type="scientific">Sphaerulina musiva (strain SO2202)</name>
    <name type="common">Poplar stem canker fungus</name>
    <name type="synonym">Septoria musiva</name>
    <dbReference type="NCBI Taxonomy" id="692275"/>
    <lineage>
        <taxon>Eukaryota</taxon>
        <taxon>Fungi</taxon>
        <taxon>Dikarya</taxon>
        <taxon>Ascomycota</taxon>
        <taxon>Pezizomycotina</taxon>
        <taxon>Dothideomycetes</taxon>
        <taxon>Dothideomycetidae</taxon>
        <taxon>Mycosphaerellales</taxon>
        <taxon>Mycosphaerellaceae</taxon>
        <taxon>Sphaerulina</taxon>
    </lineage>
</organism>
<dbReference type="EMBL" id="KB456262">
    <property type="protein sequence ID" value="EMF14343.1"/>
    <property type="molecule type" value="Genomic_DNA"/>
</dbReference>
<dbReference type="AlphaFoldDB" id="M3CKP6"/>
<name>M3CKP6_SPHMS</name>
<dbReference type="GeneID" id="27898317"/>
<evidence type="ECO:0000313" key="2">
    <source>
        <dbReference type="EMBL" id="EMF14343.1"/>
    </source>
</evidence>
<dbReference type="RefSeq" id="XP_016762464.1">
    <property type="nucleotide sequence ID" value="XM_016901180.1"/>
</dbReference>
<reference evidence="2 3" key="1">
    <citation type="journal article" date="2012" name="PLoS Pathog.">
        <title>Diverse lifestyles and strategies of plant pathogenesis encoded in the genomes of eighteen Dothideomycetes fungi.</title>
        <authorList>
            <person name="Ohm R.A."/>
            <person name="Feau N."/>
            <person name="Henrissat B."/>
            <person name="Schoch C.L."/>
            <person name="Horwitz B.A."/>
            <person name="Barry K.W."/>
            <person name="Condon B.J."/>
            <person name="Copeland A.C."/>
            <person name="Dhillon B."/>
            <person name="Glaser F."/>
            <person name="Hesse C.N."/>
            <person name="Kosti I."/>
            <person name="LaButti K."/>
            <person name="Lindquist E.A."/>
            <person name="Lucas S."/>
            <person name="Salamov A.A."/>
            <person name="Bradshaw R.E."/>
            <person name="Ciuffetti L."/>
            <person name="Hamelin R.C."/>
            <person name="Kema G.H.J."/>
            <person name="Lawrence C."/>
            <person name="Scott J.A."/>
            <person name="Spatafora J.W."/>
            <person name="Turgeon B.G."/>
            <person name="de Wit P.J.G.M."/>
            <person name="Zhong S."/>
            <person name="Goodwin S.B."/>
            <person name="Grigoriev I.V."/>
        </authorList>
    </citation>
    <scope>NUCLEOTIDE SEQUENCE [LARGE SCALE GENOMIC DNA]</scope>
    <source>
        <strain evidence="2 3">SO2202</strain>
    </source>
</reference>
<feature type="region of interest" description="Disordered" evidence="1">
    <location>
        <begin position="1"/>
        <end position="85"/>
    </location>
</feature>
<feature type="region of interest" description="Disordered" evidence="1">
    <location>
        <begin position="121"/>
        <end position="195"/>
    </location>
</feature>
<sequence>MSRRARYQYDDEELPEAYDSETRQYTFRAQPEVTRNPDHHHMFSDTQSHGRYQPVGRPSGPYPRGLAAEYSSPAPEPYQDAGRARERTFTRAAKVIAKKAFHILLDAFRFVEHSDPSLLATAAGTTTPTRTPRRPTNWRVDADSGDLVMNDDDDDDDDDDNVNGPPTSSYRIDPKRHVRWQNQQQKKTRRSAKVVGGRSRRMPVPVYGFETGGKYPSARAAVILCWGRECTLVFIGALFADNFLGAVLSVLLKKNLCASKWRLILETPLREEKVLDKERALQCRFCPRQNVVISPDLDMAKSAAFHSDNAAPCESLASWFKGLVIVSEK</sequence>
<feature type="compositionally biased region" description="Acidic residues" evidence="1">
    <location>
        <begin position="149"/>
        <end position="161"/>
    </location>
</feature>
<feature type="compositionally biased region" description="Low complexity" evidence="1">
    <location>
        <begin position="121"/>
        <end position="130"/>
    </location>
</feature>
<feature type="compositionally biased region" description="Acidic residues" evidence="1">
    <location>
        <begin position="10"/>
        <end position="19"/>
    </location>
</feature>
<dbReference type="Proteomes" id="UP000016931">
    <property type="component" value="Unassembled WGS sequence"/>
</dbReference>
<proteinExistence type="predicted"/>
<evidence type="ECO:0000256" key="1">
    <source>
        <dbReference type="SAM" id="MobiDB-lite"/>
    </source>
</evidence>
<accession>M3CKP6</accession>
<dbReference type="HOGENOM" id="CLU_845112_0_0_1"/>